<accession>A0ABT7DGC0</accession>
<gene>
    <name evidence="2" type="ORF">P5W92_31335</name>
</gene>
<comment type="caution">
    <text evidence="2">The sequence shown here is derived from an EMBL/GenBank/DDBJ whole genome shotgun (WGS) entry which is preliminary data.</text>
</comment>
<evidence type="ECO:0000313" key="2">
    <source>
        <dbReference type="EMBL" id="MDJ1644878.1"/>
    </source>
</evidence>
<keyword evidence="3" id="KW-1185">Reference proteome</keyword>
<proteinExistence type="predicted"/>
<evidence type="ECO:0000256" key="1">
    <source>
        <dbReference type="SAM" id="MobiDB-lite"/>
    </source>
</evidence>
<dbReference type="Proteomes" id="UP001237194">
    <property type="component" value="Unassembled WGS sequence"/>
</dbReference>
<name>A0ABT7DGC0_9ACTN</name>
<dbReference type="RefSeq" id="WP_283900463.1">
    <property type="nucleotide sequence ID" value="NZ_JARWAF010000017.1"/>
</dbReference>
<protein>
    <submittedName>
        <fullName evidence="2">Uncharacterized protein</fullName>
    </submittedName>
</protein>
<sequence>MPSNPTVYSYTRAESRERAKLFRKGFRLALADCVDPDIRRKIERIDRSAAERGALELAALHRVQAEARHDLAAAKAAERTAPRADKAAARQARKTAEERVRLAERAVHKAERS</sequence>
<dbReference type="EMBL" id="JARWAF010000017">
    <property type="protein sequence ID" value="MDJ1644878.1"/>
    <property type="molecule type" value="Genomic_DNA"/>
</dbReference>
<feature type="region of interest" description="Disordered" evidence="1">
    <location>
        <begin position="71"/>
        <end position="113"/>
    </location>
</feature>
<organism evidence="2 3">
    <name type="scientific">Streptomyces pakalii</name>
    <dbReference type="NCBI Taxonomy" id="3036494"/>
    <lineage>
        <taxon>Bacteria</taxon>
        <taxon>Bacillati</taxon>
        <taxon>Actinomycetota</taxon>
        <taxon>Actinomycetes</taxon>
        <taxon>Kitasatosporales</taxon>
        <taxon>Streptomycetaceae</taxon>
        <taxon>Streptomyces</taxon>
    </lineage>
</organism>
<reference evidence="2 3" key="1">
    <citation type="submission" date="2023-04" db="EMBL/GenBank/DDBJ databases">
        <title>A novel species of the genus Streptomyces: Streptomyces pakalii sp. nov. isolated from a Mexican soil jungle.</title>
        <authorList>
            <person name="Chavez-Hernandez M.A."/>
            <person name="Ortiz-Alvarez J."/>
            <person name="Villa-Tanaca L."/>
            <person name="Hernandez-Rodriguez C."/>
        </authorList>
    </citation>
    <scope>NUCLEOTIDE SEQUENCE [LARGE SCALE GENOMIC DNA]</scope>
    <source>
        <strain evidence="2 3">ENCB-J15</strain>
    </source>
</reference>
<evidence type="ECO:0000313" key="3">
    <source>
        <dbReference type="Proteomes" id="UP001237194"/>
    </source>
</evidence>